<sequence length="222" mass="23895">MSDLPLSASHTGSDPLPSSPAGPASSPHPPSLQSAPSDWLIRWRQAWERPGLTALDVACGSGRHVRVLAQAGLQVTGVDRDAQALAGLRGLPGVETVQADIEAGPWPFADRQFDLVLVTHYLWRPLLPQIKAAVAPGGWLIYETFTDGQQTIGRPARPEFLLRPGELLDVCKGMRVVGFEDGFLPPGALPTAVNGRYVQRVAAVQLRGTDPVTYPQYRLNPA</sequence>
<dbReference type="InterPro" id="IPR029063">
    <property type="entry name" value="SAM-dependent_MTases_sf"/>
</dbReference>
<feature type="compositionally biased region" description="Low complexity" evidence="1">
    <location>
        <begin position="12"/>
        <end position="25"/>
    </location>
</feature>
<dbReference type="Pfam" id="PF13649">
    <property type="entry name" value="Methyltransf_25"/>
    <property type="match status" value="1"/>
</dbReference>
<dbReference type="OrthoDB" id="9804312at2"/>
<organism evidence="2 3">
    <name type="scientific">Roseateles depolymerans</name>
    <dbReference type="NCBI Taxonomy" id="76731"/>
    <lineage>
        <taxon>Bacteria</taxon>
        <taxon>Pseudomonadati</taxon>
        <taxon>Pseudomonadota</taxon>
        <taxon>Betaproteobacteria</taxon>
        <taxon>Burkholderiales</taxon>
        <taxon>Sphaerotilaceae</taxon>
        <taxon>Roseateles</taxon>
    </lineage>
</organism>
<keyword evidence="2" id="KW-0489">Methyltransferase</keyword>
<dbReference type="Gene3D" id="3.40.50.150">
    <property type="entry name" value="Vaccinia Virus protein VP39"/>
    <property type="match status" value="1"/>
</dbReference>
<accession>A0A0U3CYF1</accession>
<keyword evidence="3" id="KW-1185">Reference proteome</keyword>
<evidence type="ECO:0000256" key="1">
    <source>
        <dbReference type="SAM" id="MobiDB-lite"/>
    </source>
</evidence>
<dbReference type="EMBL" id="CP013729">
    <property type="protein sequence ID" value="ALV06390.1"/>
    <property type="molecule type" value="Genomic_DNA"/>
</dbReference>
<protein>
    <submittedName>
        <fullName evidence="2">Type 11 methyltransferase</fullName>
    </submittedName>
</protein>
<dbReference type="CDD" id="cd02440">
    <property type="entry name" value="AdoMet_MTases"/>
    <property type="match status" value="1"/>
</dbReference>
<evidence type="ECO:0000313" key="2">
    <source>
        <dbReference type="EMBL" id="ALV06390.1"/>
    </source>
</evidence>
<dbReference type="KEGG" id="rdp:RD2015_1911"/>
<dbReference type="GO" id="GO:0032259">
    <property type="term" value="P:methylation"/>
    <property type="evidence" value="ECO:0007669"/>
    <property type="project" value="UniProtKB-KW"/>
</dbReference>
<dbReference type="RefSeq" id="WP_083525498.1">
    <property type="nucleotide sequence ID" value="NZ_CP013729.1"/>
</dbReference>
<reference evidence="2 3" key="1">
    <citation type="submission" date="2015-12" db="EMBL/GenBank/DDBJ databases">
        <title>Complete genome of Roseateles depolymerans KCTC 42856.</title>
        <authorList>
            <person name="Kim K.M."/>
        </authorList>
    </citation>
    <scope>NUCLEOTIDE SEQUENCE [LARGE SCALE GENOMIC DNA]</scope>
    <source>
        <strain evidence="2 3">KCTC 42856</strain>
    </source>
</reference>
<name>A0A0U3CYF1_9BURK</name>
<evidence type="ECO:0000313" key="3">
    <source>
        <dbReference type="Proteomes" id="UP000060699"/>
    </source>
</evidence>
<proteinExistence type="predicted"/>
<dbReference type="Proteomes" id="UP000060699">
    <property type="component" value="Chromosome"/>
</dbReference>
<gene>
    <name evidence="2" type="ORF">RD2015_1911</name>
</gene>
<dbReference type="GO" id="GO:0008168">
    <property type="term" value="F:methyltransferase activity"/>
    <property type="evidence" value="ECO:0007669"/>
    <property type="project" value="UniProtKB-KW"/>
</dbReference>
<dbReference type="InterPro" id="IPR041698">
    <property type="entry name" value="Methyltransf_25"/>
</dbReference>
<dbReference type="STRING" id="76731.RD2015_1911"/>
<dbReference type="PATRIC" id="fig|76731.3.peg.1959"/>
<dbReference type="AlphaFoldDB" id="A0A0U3CYF1"/>
<keyword evidence="2" id="KW-0808">Transferase</keyword>
<feature type="region of interest" description="Disordered" evidence="1">
    <location>
        <begin position="1"/>
        <end position="35"/>
    </location>
</feature>
<dbReference type="SUPFAM" id="SSF53335">
    <property type="entry name" value="S-adenosyl-L-methionine-dependent methyltransferases"/>
    <property type="match status" value="1"/>
</dbReference>